<proteinExistence type="predicted"/>
<sequence length="966" mass="109756">MAEALGVAASVIAVIELTDRVVELCRAYIGSATEASRDLRRILAEVSAVKAILENLQFLGENDAEFSGVLQILERQEGLIPQCTRCVAELEKLFPPDVRGTGKGKERMQRVLTSLSWPLKEAKAKKLLGELAAHKLNLSLVLTTESTQDIKGVKMGVQRVEKSLSEKDRRDVLSWLQRTNPSNNHNCAVDLREGGTAEWILERDLFKQWVDHAGPHRGLWIHGIPGAGKTVLASCIIDHLTNACKTASGSRLVVYYYCSHLRHQDEGEDLLRWLICQLCRHTNSISETLFEAFQSDCEPSLDDLLNLLPSCLEGIDTLYIVVDALDESQPRDNLLRVLRALVADDERMSKVSLVATSRQYVDIETAFAGTWTVLEMEWTDVEQDIWNFVSSSLSEPIFRRWPQDLRYQMQDALTSRARGMFRWVVCQLDVLRRLRSAEKVRETIKSLPRTMEETYDMIFSLLPEEDLDVVRTVLTLICGHQEVSHGTTALPYAIAELAIQHGKGSEFYQTGDLREICGCLIALETSSRDAVHRDWYPDIVFLAHYTVEEFLYSEAISQGRFASLALTPEKARRSYIQTLHRLARSLPAIELGADPKTAPGQLSRFCHENIYDYIIYWESDIVNDHGLTTQALEYLRKTGRCYFDLARRNATSEVTINTEPQDLSPTVAMFLWFYACISTLEDCSTVDPPRLSHLFLDSCDIAAIMEEKVGWCVRERIIRKPDLGSPSLSGPDGFREPEERHGKLWEYLAESWRRARGYCAHEQFMETLLCLVETHDHERTCKDDGECLLARLLAAPYAATDFPFDAEYRLANCTPERAWGDNGGTPFWDDYRDYEVQFFLAAILKDHVDLEGVVILLRAGFDPSVAITEGGVKRRWRLRTPMPPTLDPTEGNPARYITDFPIIADPGRRHTETEASRRTEVQRLLSDAVKQLRALPRADAHFRGEVERRYLDGDVDALKDFSRTKK</sequence>
<keyword evidence="1" id="KW-0677">Repeat</keyword>
<gene>
    <name evidence="3" type="ORF">PG991_010641</name>
</gene>
<dbReference type="SUPFAM" id="SSF52540">
    <property type="entry name" value="P-loop containing nucleoside triphosphate hydrolases"/>
    <property type="match status" value="1"/>
</dbReference>
<dbReference type="InterPro" id="IPR027417">
    <property type="entry name" value="P-loop_NTPase"/>
</dbReference>
<dbReference type="InterPro" id="IPR056884">
    <property type="entry name" value="NPHP3-like_N"/>
</dbReference>
<dbReference type="EMBL" id="JAQQWI010000016">
    <property type="protein sequence ID" value="KAK8008090.1"/>
    <property type="molecule type" value="Genomic_DNA"/>
</dbReference>
<dbReference type="PANTHER" id="PTHR10039:SF16">
    <property type="entry name" value="GPI INOSITOL-DEACYLASE"/>
    <property type="match status" value="1"/>
</dbReference>
<dbReference type="Gene3D" id="3.40.50.300">
    <property type="entry name" value="P-loop containing nucleotide triphosphate hydrolases"/>
    <property type="match status" value="1"/>
</dbReference>
<evidence type="ECO:0000313" key="3">
    <source>
        <dbReference type="EMBL" id="KAK8008090.1"/>
    </source>
</evidence>
<organism evidence="3 4">
    <name type="scientific">Apiospora marii</name>
    <dbReference type="NCBI Taxonomy" id="335849"/>
    <lineage>
        <taxon>Eukaryota</taxon>
        <taxon>Fungi</taxon>
        <taxon>Dikarya</taxon>
        <taxon>Ascomycota</taxon>
        <taxon>Pezizomycotina</taxon>
        <taxon>Sordariomycetes</taxon>
        <taxon>Xylariomycetidae</taxon>
        <taxon>Amphisphaeriales</taxon>
        <taxon>Apiosporaceae</taxon>
        <taxon>Apiospora</taxon>
    </lineage>
</organism>
<reference evidence="3 4" key="1">
    <citation type="submission" date="2023-01" db="EMBL/GenBank/DDBJ databases">
        <title>Analysis of 21 Apiospora genomes using comparative genomics revels a genus with tremendous synthesis potential of carbohydrate active enzymes and secondary metabolites.</title>
        <authorList>
            <person name="Sorensen T."/>
        </authorList>
    </citation>
    <scope>NUCLEOTIDE SEQUENCE [LARGE SCALE GENOMIC DNA]</scope>
    <source>
        <strain evidence="3 4">CBS 20057</strain>
    </source>
</reference>
<evidence type="ECO:0000259" key="2">
    <source>
        <dbReference type="Pfam" id="PF24883"/>
    </source>
</evidence>
<dbReference type="Pfam" id="PF24883">
    <property type="entry name" value="NPHP3_N"/>
    <property type="match status" value="1"/>
</dbReference>
<protein>
    <recommendedName>
        <fullName evidence="2">Nephrocystin 3-like N-terminal domain-containing protein</fullName>
    </recommendedName>
</protein>
<evidence type="ECO:0000313" key="4">
    <source>
        <dbReference type="Proteomes" id="UP001396898"/>
    </source>
</evidence>
<keyword evidence="4" id="KW-1185">Reference proteome</keyword>
<evidence type="ECO:0000256" key="1">
    <source>
        <dbReference type="ARBA" id="ARBA00022737"/>
    </source>
</evidence>
<feature type="domain" description="Nephrocystin 3-like N-terminal" evidence="2">
    <location>
        <begin position="195"/>
        <end position="358"/>
    </location>
</feature>
<dbReference type="Proteomes" id="UP001396898">
    <property type="component" value="Unassembled WGS sequence"/>
</dbReference>
<comment type="caution">
    <text evidence="3">The sequence shown here is derived from an EMBL/GenBank/DDBJ whole genome shotgun (WGS) entry which is preliminary data.</text>
</comment>
<accession>A0ABR1RCA5</accession>
<name>A0ABR1RCA5_9PEZI</name>
<dbReference type="PANTHER" id="PTHR10039">
    <property type="entry name" value="AMELOGENIN"/>
    <property type="match status" value="1"/>
</dbReference>